<evidence type="ECO:0000313" key="2">
    <source>
        <dbReference type="Proteomes" id="UP000825729"/>
    </source>
</evidence>
<dbReference type="EMBL" id="JAINDJ010000002">
    <property type="protein sequence ID" value="KAG9456112.1"/>
    <property type="molecule type" value="Genomic_DNA"/>
</dbReference>
<keyword evidence="2" id="KW-1185">Reference proteome</keyword>
<dbReference type="Proteomes" id="UP000825729">
    <property type="component" value="Unassembled WGS sequence"/>
</dbReference>
<protein>
    <submittedName>
        <fullName evidence="1">Uncharacterized protein</fullName>
    </submittedName>
</protein>
<dbReference type="AlphaFoldDB" id="A0AAV7F4T6"/>
<comment type="caution">
    <text evidence="1">The sequence shown here is derived from an EMBL/GenBank/DDBJ whole genome shotgun (WGS) entry which is preliminary data.</text>
</comment>
<evidence type="ECO:0000313" key="1">
    <source>
        <dbReference type="EMBL" id="KAG9456112.1"/>
    </source>
</evidence>
<organism evidence="1 2">
    <name type="scientific">Aristolochia fimbriata</name>
    <name type="common">White veined hardy Dutchman's pipe vine</name>
    <dbReference type="NCBI Taxonomy" id="158543"/>
    <lineage>
        <taxon>Eukaryota</taxon>
        <taxon>Viridiplantae</taxon>
        <taxon>Streptophyta</taxon>
        <taxon>Embryophyta</taxon>
        <taxon>Tracheophyta</taxon>
        <taxon>Spermatophyta</taxon>
        <taxon>Magnoliopsida</taxon>
        <taxon>Magnoliidae</taxon>
        <taxon>Piperales</taxon>
        <taxon>Aristolochiaceae</taxon>
        <taxon>Aristolochia</taxon>
    </lineage>
</organism>
<sequence>MPVYKYNVPGSPIQRRTAFTKPKIPTFKEEKLKKFGSSKEDKLKKRGSSSTLLSWSWDSENAEWHLIRESFDDPFGCSIDSFWREKQGARFGRKGDIPCASSGADQIRLSELHGPDLFAASVTKPICGSVSSIVMARQCFWKSS</sequence>
<gene>
    <name evidence="1" type="ORF">H6P81_000620</name>
</gene>
<accession>A0AAV7F4T6</accession>
<name>A0AAV7F4T6_ARIFI</name>
<reference evidence="1 2" key="1">
    <citation type="submission" date="2021-07" db="EMBL/GenBank/DDBJ databases">
        <title>The Aristolochia fimbriata genome: insights into angiosperm evolution, floral development and chemical biosynthesis.</title>
        <authorList>
            <person name="Jiao Y."/>
        </authorList>
    </citation>
    <scope>NUCLEOTIDE SEQUENCE [LARGE SCALE GENOMIC DNA]</scope>
    <source>
        <strain evidence="1">IBCAS-2021</strain>
        <tissue evidence="1">Leaf</tissue>
    </source>
</reference>
<proteinExistence type="predicted"/>